<feature type="domain" description="C2H2-type" evidence="11">
    <location>
        <begin position="237"/>
        <end position="264"/>
    </location>
</feature>
<evidence type="ECO:0000256" key="3">
    <source>
        <dbReference type="ARBA" id="ARBA00022737"/>
    </source>
</evidence>
<proteinExistence type="predicted"/>
<feature type="domain" description="C2H2-type" evidence="11">
    <location>
        <begin position="374"/>
        <end position="401"/>
    </location>
</feature>
<dbReference type="PROSITE" id="PS00028">
    <property type="entry name" value="ZINC_FINGER_C2H2_1"/>
    <property type="match status" value="7"/>
</dbReference>
<dbReference type="SUPFAM" id="SSF54160">
    <property type="entry name" value="Chromo domain-like"/>
    <property type="match status" value="1"/>
</dbReference>
<dbReference type="FunFam" id="3.30.160.60:FF:000100">
    <property type="entry name" value="Zinc finger 45-like"/>
    <property type="match status" value="1"/>
</dbReference>
<dbReference type="SMART" id="SM00355">
    <property type="entry name" value="ZnF_C2H2"/>
    <property type="match status" value="7"/>
</dbReference>
<dbReference type="GO" id="GO:0008270">
    <property type="term" value="F:zinc ion binding"/>
    <property type="evidence" value="ECO:0007669"/>
    <property type="project" value="UniProtKB-KW"/>
</dbReference>
<evidence type="ECO:0000256" key="7">
    <source>
        <dbReference type="ARBA" id="ARBA00023163"/>
    </source>
</evidence>
<dbReference type="GO" id="GO:0005634">
    <property type="term" value="C:nucleus"/>
    <property type="evidence" value="ECO:0007669"/>
    <property type="project" value="UniProtKB-SubCell"/>
</dbReference>
<sequence length="445" mass="51387">MNVSKNMSTPLLMSPELSNPPEIEKILDTTLTKDNKRYYKVKWIKVTWESEDDIAYFNNLIEAFWTEYTKECLLQSETESCSNDLTSKDACQYNNLDNIGNKEIYNYNLLQQHNDVVPDSHQTSDKHLLSHTPVESNLLSISSHEMLSPSNCSSHHVAAPSDMLHSHITNNELDMIPSFSQDCDYSLDESNLLKSNEEQNQTAKMIETDVTPAKQLSHTLLCKDIEKTEPNKSLVVYKCSFCAINFESKEKYLEHEKSHADRKCIICGKEFQRLGHLKVHMHSHNNIRPFECKECGKAFHEKCSLNKHQQVHSNVRNHECSTCGMKFKRAQHLRRHNEVHKQNKQFTCLLCNKQFLQKSALEAHINVHTGNKPFKCKVCSHSFADRATLRRHTLTHAKEKPYQCLLCSKEFCRQNSLKLHMVSKHKDSEESATSSESTEKKSQDD</sequence>
<dbReference type="Gene3D" id="2.40.50.40">
    <property type="match status" value="1"/>
</dbReference>
<evidence type="ECO:0000256" key="10">
    <source>
        <dbReference type="SAM" id="MobiDB-lite"/>
    </source>
</evidence>
<organism evidence="12 13">
    <name type="scientific">Clytia hemisphaerica</name>
    <dbReference type="NCBI Taxonomy" id="252671"/>
    <lineage>
        <taxon>Eukaryota</taxon>
        <taxon>Metazoa</taxon>
        <taxon>Cnidaria</taxon>
        <taxon>Hydrozoa</taxon>
        <taxon>Hydroidolina</taxon>
        <taxon>Leptothecata</taxon>
        <taxon>Obeliida</taxon>
        <taxon>Clytiidae</taxon>
        <taxon>Clytia</taxon>
    </lineage>
</organism>
<dbReference type="PANTHER" id="PTHR24394">
    <property type="entry name" value="ZINC FINGER PROTEIN"/>
    <property type="match status" value="1"/>
</dbReference>
<dbReference type="PANTHER" id="PTHR24394:SF29">
    <property type="entry name" value="MYONEURIN"/>
    <property type="match status" value="1"/>
</dbReference>
<dbReference type="Proteomes" id="UP000594262">
    <property type="component" value="Unplaced"/>
</dbReference>
<evidence type="ECO:0000259" key="11">
    <source>
        <dbReference type="PROSITE" id="PS50157"/>
    </source>
</evidence>
<dbReference type="FunFam" id="3.30.160.60:FF:001111">
    <property type="entry name" value="Zinc finger protein 92 homolog"/>
    <property type="match status" value="1"/>
</dbReference>
<evidence type="ECO:0000313" key="12">
    <source>
        <dbReference type="EnsemblMetazoa" id="CLYHEMP011164.2"/>
    </source>
</evidence>
<dbReference type="CDD" id="cd00024">
    <property type="entry name" value="CD_CSD"/>
    <property type="match status" value="1"/>
</dbReference>
<dbReference type="AlphaFoldDB" id="A0A7M5VG30"/>
<evidence type="ECO:0000256" key="4">
    <source>
        <dbReference type="ARBA" id="ARBA00022771"/>
    </source>
</evidence>
<dbReference type="InterPro" id="IPR016197">
    <property type="entry name" value="Chromo-like_dom_sf"/>
</dbReference>
<dbReference type="GeneID" id="136803684"/>
<feature type="region of interest" description="Disordered" evidence="10">
    <location>
        <begin position="423"/>
        <end position="445"/>
    </location>
</feature>
<evidence type="ECO:0000256" key="8">
    <source>
        <dbReference type="ARBA" id="ARBA00023242"/>
    </source>
</evidence>
<evidence type="ECO:0000256" key="6">
    <source>
        <dbReference type="ARBA" id="ARBA00023015"/>
    </source>
</evidence>
<evidence type="ECO:0000256" key="5">
    <source>
        <dbReference type="ARBA" id="ARBA00022833"/>
    </source>
</evidence>
<evidence type="ECO:0000313" key="13">
    <source>
        <dbReference type="Proteomes" id="UP000594262"/>
    </source>
</evidence>
<feature type="domain" description="C2H2-type" evidence="11">
    <location>
        <begin position="262"/>
        <end position="289"/>
    </location>
</feature>
<dbReference type="Gene3D" id="3.30.160.60">
    <property type="entry name" value="Classic Zinc Finger"/>
    <property type="match status" value="6"/>
</dbReference>
<dbReference type="PROSITE" id="PS50157">
    <property type="entry name" value="ZINC_FINGER_C2H2_2"/>
    <property type="match status" value="7"/>
</dbReference>
<keyword evidence="4 9" id="KW-0863">Zinc-finger</keyword>
<dbReference type="GO" id="GO:0000981">
    <property type="term" value="F:DNA-binding transcription factor activity, RNA polymerase II-specific"/>
    <property type="evidence" value="ECO:0007669"/>
    <property type="project" value="TreeGrafter"/>
</dbReference>
<keyword evidence="8" id="KW-0539">Nucleus</keyword>
<evidence type="ECO:0000256" key="9">
    <source>
        <dbReference type="PROSITE-ProRule" id="PRU00042"/>
    </source>
</evidence>
<comment type="subcellular location">
    <subcellularLocation>
        <location evidence="1">Nucleus</location>
    </subcellularLocation>
</comment>
<feature type="domain" description="C2H2-type" evidence="11">
    <location>
        <begin position="402"/>
        <end position="430"/>
    </location>
</feature>
<dbReference type="FunFam" id="3.30.160.60:FF:001289">
    <property type="entry name" value="Zinc finger protein 574"/>
    <property type="match status" value="1"/>
</dbReference>
<keyword evidence="5" id="KW-0862">Zinc</keyword>
<reference evidence="12" key="1">
    <citation type="submission" date="2021-01" db="UniProtKB">
        <authorList>
            <consortium name="EnsemblMetazoa"/>
        </authorList>
    </citation>
    <scope>IDENTIFICATION</scope>
</reference>
<keyword evidence="13" id="KW-1185">Reference proteome</keyword>
<dbReference type="InterPro" id="IPR013087">
    <property type="entry name" value="Znf_C2H2_type"/>
</dbReference>
<keyword evidence="2" id="KW-0479">Metal-binding</keyword>
<protein>
    <recommendedName>
        <fullName evidence="11">C2H2-type domain-containing protein</fullName>
    </recommendedName>
</protein>
<feature type="domain" description="C2H2-type" evidence="11">
    <location>
        <begin position="290"/>
        <end position="317"/>
    </location>
</feature>
<feature type="domain" description="C2H2-type" evidence="11">
    <location>
        <begin position="346"/>
        <end position="373"/>
    </location>
</feature>
<keyword evidence="6" id="KW-0805">Transcription regulation</keyword>
<dbReference type="RefSeq" id="XP_066916503.1">
    <property type="nucleotide sequence ID" value="XM_067060402.1"/>
</dbReference>
<dbReference type="OrthoDB" id="5383296at2759"/>
<evidence type="ECO:0000256" key="2">
    <source>
        <dbReference type="ARBA" id="ARBA00022723"/>
    </source>
</evidence>
<feature type="domain" description="C2H2-type" evidence="11">
    <location>
        <begin position="318"/>
        <end position="345"/>
    </location>
</feature>
<accession>A0A7M5VG30</accession>
<dbReference type="Pfam" id="PF00096">
    <property type="entry name" value="zf-C2H2"/>
    <property type="match status" value="5"/>
</dbReference>
<dbReference type="InterPro" id="IPR036236">
    <property type="entry name" value="Znf_C2H2_sf"/>
</dbReference>
<dbReference type="SUPFAM" id="SSF57667">
    <property type="entry name" value="beta-beta-alpha zinc fingers"/>
    <property type="match status" value="4"/>
</dbReference>
<keyword evidence="7" id="KW-0804">Transcription</keyword>
<name>A0A7M5VG30_9CNID</name>
<dbReference type="EnsemblMetazoa" id="CLYHEMT011164.2">
    <property type="protein sequence ID" value="CLYHEMP011164.2"/>
    <property type="gene ID" value="CLYHEMG011164"/>
</dbReference>
<keyword evidence="3" id="KW-0677">Repeat</keyword>
<evidence type="ECO:0000256" key="1">
    <source>
        <dbReference type="ARBA" id="ARBA00004123"/>
    </source>
</evidence>